<dbReference type="NCBIfam" id="TIGR00414">
    <property type="entry name" value="serS"/>
    <property type="match status" value="1"/>
</dbReference>
<dbReference type="Gene3D" id="1.10.287.40">
    <property type="entry name" value="Serine-tRNA synthetase, tRNA binding domain"/>
    <property type="match status" value="1"/>
</dbReference>
<protein>
    <recommendedName>
        <fullName evidence="1">serine--tRNA ligase</fullName>
        <ecNumber evidence="1">6.1.1.11</ecNumber>
    </recommendedName>
    <alternativeName>
        <fullName evidence="6">Seryl-tRNA synthetase</fullName>
    </alternativeName>
    <alternativeName>
        <fullName evidence="7">Seryl-tRNA(Ser) synthetase</fullName>
    </alternativeName>
</protein>
<evidence type="ECO:0000256" key="8">
    <source>
        <dbReference type="SAM" id="Coils"/>
    </source>
</evidence>
<evidence type="ECO:0000256" key="5">
    <source>
        <dbReference type="ARBA" id="ARBA00023146"/>
    </source>
</evidence>
<evidence type="ECO:0000256" key="1">
    <source>
        <dbReference type="ARBA" id="ARBA00012840"/>
    </source>
</evidence>
<dbReference type="Proteomes" id="UP000269539">
    <property type="component" value="Unassembled WGS sequence"/>
</dbReference>
<sequence>MGDATIQQFVCRRRYASGNDHNEDRVSCIGSSRVFVKYASRNPVTARKARAAEGAALPPRLCSRESHHNPMKSPFVCATCRASLAARAIPRHVSIKSSFNRSLRSNHTRPTFAPKPTPNLKHIRQNPGLYEQNCIDRHYAPYSRNGWRILELHEQLVNRRKEALEARQRNNAIARQLKGGKESEERAGLLEEAKKLKGRLAEYEAEERRVEEEMESLGLDLPNLSSMSTPVGSQPDLLGHINGTSPPSPGHERSHVDIGRELDLLDFEASATTSGWGWYFLKNEAALLEQALIQYALSVAMKRGWTVMTPPSLVYGHIAGACGFQPRDQSGEQQIYNIASHHSSPSTDNPDDKTHQATPSLVLAGTAEIPFAGSQANKTLPTDKLALKVIGPSRCYRAEAGARGVDTKGLYRVHEFTKVEMFAWTAAPPTSETGFGADDDASLSPSEEVFEEMVGIQKEILTDLGLHARILEMPSHDLGASATRKIDIEAFFPSRTGIDQGYGEVTSASMCGDYQARRLNTRVKGAVGAKGGGEDGKGVVSGFAETVNGTAMAVPRVLAALLENGWDSEKGVVVVPRVLRKWMPGEIESIRPKGT</sequence>
<keyword evidence="8" id="KW-0175">Coiled coil</keyword>
<comment type="caution">
    <text evidence="10">The sequence shown here is derived from an EMBL/GenBank/DDBJ whole genome shotgun (WGS) entry which is preliminary data.</text>
</comment>
<evidence type="ECO:0000256" key="7">
    <source>
        <dbReference type="ARBA" id="ARBA00034892"/>
    </source>
</evidence>
<dbReference type="InterPro" id="IPR015866">
    <property type="entry name" value="Ser-tRNA-synth_1_N"/>
</dbReference>
<name>A0A3M7ETJ6_HORWE</name>
<dbReference type="PROSITE" id="PS50862">
    <property type="entry name" value="AA_TRNA_LIGASE_II"/>
    <property type="match status" value="1"/>
</dbReference>
<dbReference type="EC" id="6.1.1.11" evidence="1"/>
<evidence type="ECO:0000313" key="11">
    <source>
        <dbReference type="Proteomes" id="UP000269539"/>
    </source>
</evidence>
<dbReference type="VEuPathDB" id="FungiDB:BTJ68_09274"/>
<keyword evidence="4" id="KW-0067">ATP-binding</keyword>
<accession>A0A3M7ETJ6</accession>
<keyword evidence="3" id="KW-0547">Nucleotide-binding</keyword>
<evidence type="ECO:0000256" key="6">
    <source>
        <dbReference type="ARBA" id="ARBA00031113"/>
    </source>
</evidence>
<feature type="coiled-coil region" evidence="8">
    <location>
        <begin position="186"/>
        <end position="220"/>
    </location>
</feature>
<dbReference type="GO" id="GO:0005524">
    <property type="term" value="F:ATP binding"/>
    <property type="evidence" value="ECO:0007669"/>
    <property type="project" value="UniProtKB-KW"/>
</dbReference>
<dbReference type="SUPFAM" id="SSF55681">
    <property type="entry name" value="Class II aaRS and biotin synthetases"/>
    <property type="match status" value="1"/>
</dbReference>
<dbReference type="InterPro" id="IPR042103">
    <property type="entry name" value="SerRS_1_N_sf"/>
</dbReference>
<evidence type="ECO:0000256" key="4">
    <source>
        <dbReference type="ARBA" id="ARBA00022840"/>
    </source>
</evidence>
<dbReference type="InterPro" id="IPR006195">
    <property type="entry name" value="aa-tRNA-synth_II"/>
</dbReference>
<keyword evidence="5" id="KW-0030">Aminoacyl-tRNA synthetase</keyword>
<dbReference type="Pfam" id="PF00587">
    <property type="entry name" value="tRNA-synt_2b"/>
    <property type="match status" value="1"/>
</dbReference>
<proteinExistence type="predicted"/>
<dbReference type="InterPro" id="IPR002314">
    <property type="entry name" value="aa-tRNA-synt_IIb"/>
</dbReference>
<evidence type="ECO:0000256" key="3">
    <source>
        <dbReference type="ARBA" id="ARBA00022741"/>
    </source>
</evidence>
<evidence type="ECO:0000259" key="9">
    <source>
        <dbReference type="PROSITE" id="PS50862"/>
    </source>
</evidence>
<dbReference type="GO" id="GO:0006434">
    <property type="term" value="P:seryl-tRNA aminoacylation"/>
    <property type="evidence" value="ECO:0007669"/>
    <property type="project" value="InterPro"/>
</dbReference>
<dbReference type="PRINTS" id="PR00981">
    <property type="entry name" value="TRNASYNTHSER"/>
</dbReference>
<dbReference type="UniPathway" id="UPA00906">
    <property type="reaction ID" value="UER00895"/>
</dbReference>
<dbReference type="SUPFAM" id="SSF46589">
    <property type="entry name" value="tRNA-binding arm"/>
    <property type="match status" value="1"/>
</dbReference>
<feature type="domain" description="Aminoacyl-transfer RNA synthetases class-II family profile" evidence="9">
    <location>
        <begin position="385"/>
        <end position="576"/>
    </location>
</feature>
<dbReference type="InterPro" id="IPR010978">
    <property type="entry name" value="tRNA-bd_arm"/>
</dbReference>
<dbReference type="GO" id="GO:0004828">
    <property type="term" value="F:serine-tRNA ligase activity"/>
    <property type="evidence" value="ECO:0007669"/>
    <property type="project" value="UniProtKB-EC"/>
</dbReference>
<reference evidence="10 11" key="1">
    <citation type="journal article" date="2018" name="BMC Genomics">
        <title>Genomic evidence for intraspecific hybridization in a clonal and extremely halotolerant yeast.</title>
        <authorList>
            <person name="Gostincar C."/>
            <person name="Stajich J.E."/>
            <person name="Zupancic J."/>
            <person name="Zalar P."/>
            <person name="Gunde-Cimerman N."/>
        </authorList>
    </citation>
    <scope>NUCLEOTIDE SEQUENCE [LARGE SCALE GENOMIC DNA]</scope>
    <source>
        <strain evidence="10 11">EXF-10513</strain>
    </source>
</reference>
<dbReference type="EMBL" id="QWIO01001091">
    <property type="protein sequence ID" value="RMY79586.1"/>
    <property type="molecule type" value="Genomic_DNA"/>
</dbReference>
<dbReference type="Gene3D" id="3.30.930.10">
    <property type="entry name" value="Bira Bifunctional Protein, Domain 2"/>
    <property type="match status" value="1"/>
</dbReference>
<evidence type="ECO:0000313" key="10">
    <source>
        <dbReference type="EMBL" id="RMY79586.1"/>
    </source>
</evidence>
<dbReference type="PANTHER" id="PTHR11778">
    <property type="entry name" value="SERYL-TRNA SYNTHETASE"/>
    <property type="match status" value="1"/>
</dbReference>
<organism evidence="10 11">
    <name type="scientific">Hortaea werneckii</name>
    <name type="common">Black yeast</name>
    <name type="synonym">Cladosporium werneckii</name>
    <dbReference type="NCBI Taxonomy" id="91943"/>
    <lineage>
        <taxon>Eukaryota</taxon>
        <taxon>Fungi</taxon>
        <taxon>Dikarya</taxon>
        <taxon>Ascomycota</taxon>
        <taxon>Pezizomycotina</taxon>
        <taxon>Dothideomycetes</taxon>
        <taxon>Dothideomycetidae</taxon>
        <taxon>Mycosphaerellales</taxon>
        <taxon>Teratosphaeriaceae</taxon>
        <taxon>Hortaea</taxon>
    </lineage>
</organism>
<dbReference type="AlphaFoldDB" id="A0A3M7ETJ6"/>
<dbReference type="InterPro" id="IPR002317">
    <property type="entry name" value="Ser-tRNA-ligase_type_1"/>
</dbReference>
<gene>
    <name evidence="10" type="ORF">D0864_09045</name>
</gene>
<evidence type="ECO:0000256" key="2">
    <source>
        <dbReference type="ARBA" id="ARBA00022598"/>
    </source>
</evidence>
<dbReference type="Pfam" id="PF02403">
    <property type="entry name" value="Seryl_tRNA_N"/>
    <property type="match status" value="1"/>
</dbReference>
<keyword evidence="2" id="KW-0436">Ligase</keyword>
<dbReference type="InterPro" id="IPR045864">
    <property type="entry name" value="aa-tRNA-synth_II/BPL/LPL"/>
</dbReference>